<evidence type="ECO:0000256" key="1">
    <source>
        <dbReference type="ARBA" id="ARBA00004651"/>
    </source>
</evidence>
<evidence type="ECO:0000256" key="2">
    <source>
        <dbReference type="ARBA" id="ARBA00022475"/>
    </source>
</evidence>
<evidence type="ECO:0000313" key="7">
    <source>
        <dbReference type="EMBL" id="HGM46385.1"/>
    </source>
</evidence>
<evidence type="ECO:0000256" key="4">
    <source>
        <dbReference type="ARBA" id="ARBA00022989"/>
    </source>
</evidence>
<keyword evidence="4 6" id="KW-1133">Transmembrane helix</keyword>
<comment type="subcellular location">
    <subcellularLocation>
        <location evidence="1">Cell membrane</location>
        <topology evidence="1">Multi-pass membrane protein</topology>
    </subcellularLocation>
</comment>
<dbReference type="InterPro" id="IPR001851">
    <property type="entry name" value="ABC_transp_permease"/>
</dbReference>
<name>A0A7C4H3N1_THEPE</name>
<keyword evidence="2" id="KW-1003">Cell membrane</keyword>
<evidence type="ECO:0000256" key="3">
    <source>
        <dbReference type="ARBA" id="ARBA00022692"/>
    </source>
</evidence>
<keyword evidence="3 6" id="KW-0812">Transmembrane</keyword>
<sequence>MMRVEKLRGLVLPHRALGYLVMAAILAAPWVDRSLAAGLALSYVWASLALSYNILLGFAGVASFGHAVPFGVAAFLTAYMLKAGVPYLVVIPVAGIVAGAIYTVMGLPAYRVRGIYYAILTLAIAEALRSTIESTARTTVALTVGSIAELESLAGLYIYLALFLLLVALALASAAQDVKSTRRKRARFLKAVVYAVFLAGLAAAGYRMLFSSAEFLAGVSAGMPRVRVMRFLYPLNAYLLSAVALAACYIAIKRLAESPLGTTLVAIRENPVRASVLGYNVFAHQLAAFFASGFFGGIAGSVYVASIPTVMTDVFGSDKTFLALTGAIIGGLGTLVGPAVGGIVAGVLRDYLSSLTPALLSVSGLTPQQAQLIPSFVLGVIYIAVVLAMPYGVWGTWLLRGWKLKRKLENLLGFGAS</sequence>
<comment type="caution">
    <text evidence="7">The sequence shown here is derived from an EMBL/GenBank/DDBJ whole genome shotgun (WGS) entry which is preliminary data.</text>
</comment>
<feature type="transmembrane region" description="Helical" evidence="6">
    <location>
        <begin position="63"/>
        <end position="81"/>
    </location>
</feature>
<keyword evidence="5 6" id="KW-0472">Membrane</keyword>
<evidence type="ECO:0000256" key="6">
    <source>
        <dbReference type="SAM" id="Phobius"/>
    </source>
</evidence>
<proteinExistence type="predicted"/>
<evidence type="ECO:0000256" key="5">
    <source>
        <dbReference type="ARBA" id="ARBA00023136"/>
    </source>
</evidence>
<protein>
    <submittedName>
        <fullName evidence="7">Branched-chain amino acid ABC transporter permease</fullName>
    </submittedName>
</protein>
<feature type="transmembrane region" description="Helical" evidence="6">
    <location>
        <begin position="231"/>
        <end position="252"/>
    </location>
</feature>
<reference evidence="7" key="1">
    <citation type="journal article" date="2020" name="mSystems">
        <title>Genome- and Community-Level Interaction Insights into Carbon Utilization and Element Cycling Functions of Hydrothermarchaeota in Hydrothermal Sediment.</title>
        <authorList>
            <person name="Zhou Z."/>
            <person name="Liu Y."/>
            <person name="Xu W."/>
            <person name="Pan J."/>
            <person name="Luo Z.H."/>
            <person name="Li M."/>
        </authorList>
    </citation>
    <scope>NUCLEOTIDE SEQUENCE</scope>
    <source>
        <strain evidence="7">SpSt-649</strain>
    </source>
</reference>
<feature type="transmembrane region" description="Helical" evidence="6">
    <location>
        <begin position="87"/>
        <end position="107"/>
    </location>
</feature>
<dbReference type="PANTHER" id="PTHR30482">
    <property type="entry name" value="HIGH-AFFINITY BRANCHED-CHAIN AMINO ACID TRANSPORT SYSTEM PERMEASE"/>
    <property type="match status" value="1"/>
</dbReference>
<feature type="transmembrane region" description="Helical" evidence="6">
    <location>
        <begin position="321"/>
        <end position="344"/>
    </location>
</feature>
<organism evidence="7">
    <name type="scientific">Thermofilum pendens</name>
    <dbReference type="NCBI Taxonomy" id="2269"/>
    <lineage>
        <taxon>Archaea</taxon>
        <taxon>Thermoproteota</taxon>
        <taxon>Thermoprotei</taxon>
        <taxon>Thermofilales</taxon>
        <taxon>Thermofilaceae</taxon>
        <taxon>Thermofilum</taxon>
    </lineage>
</organism>
<dbReference type="EMBL" id="DTBQ01000038">
    <property type="protein sequence ID" value="HGM46385.1"/>
    <property type="molecule type" value="Genomic_DNA"/>
</dbReference>
<feature type="transmembrane region" description="Helical" evidence="6">
    <location>
        <begin position="376"/>
        <end position="399"/>
    </location>
</feature>
<dbReference type="InterPro" id="IPR043428">
    <property type="entry name" value="LivM-like"/>
</dbReference>
<accession>A0A7C4H3N1</accession>
<feature type="transmembrane region" description="Helical" evidence="6">
    <location>
        <begin position="12"/>
        <end position="31"/>
    </location>
</feature>
<gene>
    <name evidence="7" type="ORF">ENU21_01350</name>
</gene>
<feature type="transmembrane region" description="Helical" evidence="6">
    <location>
        <begin position="152"/>
        <end position="171"/>
    </location>
</feature>
<dbReference type="CDD" id="cd06581">
    <property type="entry name" value="TM_PBP1_LivM_like"/>
    <property type="match status" value="1"/>
</dbReference>
<dbReference type="Pfam" id="PF02653">
    <property type="entry name" value="BPD_transp_2"/>
    <property type="match status" value="1"/>
</dbReference>
<dbReference type="AlphaFoldDB" id="A0A7C4H3N1"/>
<dbReference type="GO" id="GO:0005886">
    <property type="term" value="C:plasma membrane"/>
    <property type="evidence" value="ECO:0007669"/>
    <property type="project" value="UniProtKB-SubCell"/>
</dbReference>
<dbReference type="GO" id="GO:0015658">
    <property type="term" value="F:branched-chain amino acid transmembrane transporter activity"/>
    <property type="evidence" value="ECO:0007669"/>
    <property type="project" value="InterPro"/>
</dbReference>
<feature type="transmembrane region" description="Helical" evidence="6">
    <location>
        <begin position="191"/>
        <end position="211"/>
    </location>
</feature>
<dbReference type="PANTHER" id="PTHR30482:SF17">
    <property type="entry name" value="ABC TRANSPORTER ATP-BINDING PROTEIN"/>
    <property type="match status" value="1"/>
</dbReference>
<feature type="transmembrane region" description="Helical" evidence="6">
    <location>
        <begin position="286"/>
        <end position="309"/>
    </location>
</feature>